<feature type="transmembrane region" description="Helical" evidence="1">
    <location>
        <begin position="121"/>
        <end position="143"/>
    </location>
</feature>
<name>A0A6J6LA75_9ZZZZ</name>
<keyword evidence="1" id="KW-0472">Membrane</keyword>
<feature type="transmembrane region" description="Helical" evidence="1">
    <location>
        <begin position="270"/>
        <end position="289"/>
    </location>
</feature>
<keyword evidence="1" id="KW-1133">Transmembrane helix</keyword>
<dbReference type="InterPro" id="IPR050327">
    <property type="entry name" value="Proton-linked_MCT"/>
</dbReference>
<feature type="transmembrane region" description="Helical" evidence="1">
    <location>
        <begin position="86"/>
        <end position="109"/>
    </location>
</feature>
<accession>A0A6J6LA75</accession>
<reference evidence="2" key="1">
    <citation type="submission" date="2020-05" db="EMBL/GenBank/DDBJ databases">
        <authorList>
            <person name="Chiriac C."/>
            <person name="Salcher M."/>
            <person name="Ghai R."/>
            <person name="Kavagutti S V."/>
        </authorList>
    </citation>
    <scope>NUCLEOTIDE SEQUENCE</scope>
</reference>
<feature type="transmembrane region" description="Helical" evidence="1">
    <location>
        <begin position="149"/>
        <end position="170"/>
    </location>
</feature>
<organism evidence="2">
    <name type="scientific">freshwater metagenome</name>
    <dbReference type="NCBI Taxonomy" id="449393"/>
    <lineage>
        <taxon>unclassified sequences</taxon>
        <taxon>metagenomes</taxon>
        <taxon>ecological metagenomes</taxon>
    </lineage>
</organism>
<dbReference type="Pfam" id="PF07690">
    <property type="entry name" value="MFS_1"/>
    <property type="match status" value="1"/>
</dbReference>
<feature type="transmembrane region" description="Helical" evidence="1">
    <location>
        <begin position="358"/>
        <end position="379"/>
    </location>
</feature>
<dbReference type="EMBL" id="CAEZWR010000022">
    <property type="protein sequence ID" value="CAB4657255.1"/>
    <property type="molecule type" value="Genomic_DNA"/>
</dbReference>
<keyword evidence="1" id="KW-0812">Transmembrane</keyword>
<feature type="transmembrane region" description="Helical" evidence="1">
    <location>
        <begin position="61"/>
        <end position="80"/>
    </location>
</feature>
<dbReference type="GO" id="GO:0022857">
    <property type="term" value="F:transmembrane transporter activity"/>
    <property type="evidence" value="ECO:0007669"/>
    <property type="project" value="InterPro"/>
</dbReference>
<feature type="transmembrane region" description="Helical" evidence="1">
    <location>
        <begin position="333"/>
        <end position="352"/>
    </location>
</feature>
<protein>
    <submittedName>
        <fullName evidence="2">Unannotated protein</fullName>
    </submittedName>
</protein>
<evidence type="ECO:0000256" key="1">
    <source>
        <dbReference type="SAM" id="Phobius"/>
    </source>
</evidence>
<sequence length="387" mass="40805">MLSLNAGFGFYVLGAFNRNYINTTGISLTAASAGATIFLLCSGIGGLPVARWIPTIGIRKIITVSVLISAVCLALLGSVTQAWQLWFLYLIYGLASAGFSLIPGSTMVLDKFVGHAPAQPLAVAAAGLSVGGAIFTPIITANIESHGLQITGISMAIVLLIVIIPVIYLAKPTVPVDEYQPVEKQPLATEHHEPQTELANHRPLGRAFPTICIAFGLLILSQVAAIAHLLTLGQERGVGNIALAVSAMAAMAVFGRVIGFFLLPHVPIKYLSLAMSALQVAALILIATGHDLPQLVIGAMLMGMTIGNNQVLIPLWVLGLYGIDRYAHLFARANLYVTLGVSLSPFYIGFTHQLAGEYTIPFLLVAGGSLVAGLFITTLPDVRSETS</sequence>
<gene>
    <name evidence="2" type="ORF">UFOPK2282_00305</name>
</gene>
<feature type="transmembrane region" description="Helical" evidence="1">
    <location>
        <begin position="20"/>
        <end position="49"/>
    </location>
</feature>
<dbReference type="Gene3D" id="1.20.1250.20">
    <property type="entry name" value="MFS general substrate transporter like domains"/>
    <property type="match status" value="1"/>
</dbReference>
<feature type="transmembrane region" description="Helical" evidence="1">
    <location>
        <begin position="207"/>
        <end position="229"/>
    </location>
</feature>
<feature type="transmembrane region" description="Helical" evidence="1">
    <location>
        <begin position="241"/>
        <end position="263"/>
    </location>
</feature>
<dbReference type="SUPFAM" id="SSF103473">
    <property type="entry name" value="MFS general substrate transporter"/>
    <property type="match status" value="1"/>
</dbReference>
<dbReference type="InterPro" id="IPR011701">
    <property type="entry name" value="MFS"/>
</dbReference>
<proteinExistence type="predicted"/>
<dbReference type="PANTHER" id="PTHR11360:SF290">
    <property type="entry name" value="MONOCARBOXYLATE MFS PERMEASE"/>
    <property type="match status" value="1"/>
</dbReference>
<dbReference type="PANTHER" id="PTHR11360">
    <property type="entry name" value="MONOCARBOXYLATE TRANSPORTER"/>
    <property type="match status" value="1"/>
</dbReference>
<evidence type="ECO:0000313" key="2">
    <source>
        <dbReference type="EMBL" id="CAB4657255.1"/>
    </source>
</evidence>
<dbReference type="InterPro" id="IPR036259">
    <property type="entry name" value="MFS_trans_sf"/>
</dbReference>
<dbReference type="AlphaFoldDB" id="A0A6J6LA75"/>
<feature type="transmembrane region" description="Helical" evidence="1">
    <location>
        <begin position="295"/>
        <end position="321"/>
    </location>
</feature>